<dbReference type="EMBL" id="CP054139">
    <property type="protein sequence ID" value="QKJ32796.1"/>
    <property type="molecule type" value="Genomic_DNA"/>
</dbReference>
<dbReference type="KEGG" id="mmab:HQ865_24580"/>
<sequence length="50" mass="5418">MPDLYDGMLKKVQHDVFVFPLKPHPALSRGEGSKISPFGGDLEGAFIGMS</sequence>
<dbReference type="RefSeq" id="WP_173417442.1">
    <property type="nucleotide sequence ID" value="NZ_CP054139.1"/>
</dbReference>
<reference evidence="1 2" key="1">
    <citation type="submission" date="2020-05" db="EMBL/GenBank/DDBJ databases">
        <title>Mucilaginibacter mali sp. nov.</title>
        <authorList>
            <person name="Kim H.S."/>
            <person name="Lee K.C."/>
            <person name="Suh M.K."/>
            <person name="Kim J.-S."/>
            <person name="Han K.-I."/>
            <person name="Eom M.K."/>
            <person name="Shin Y.K."/>
            <person name="Lee J.-S."/>
        </authorList>
    </citation>
    <scope>NUCLEOTIDE SEQUENCE [LARGE SCALE GENOMIC DNA]</scope>
    <source>
        <strain evidence="1 2">G2-14</strain>
    </source>
</reference>
<name>A0A7D4UH69_9SPHI</name>
<dbReference type="AlphaFoldDB" id="A0A7D4UH69"/>
<accession>A0A7D4UH69</accession>
<proteinExistence type="predicted"/>
<organism evidence="1 2">
    <name type="scientific">Mucilaginibacter mali</name>
    <dbReference type="NCBI Taxonomy" id="2740462"/>
    <lineage>
        <taxon>Bacteria</taxon>
        <taxon>Pseudomonadati</taxon>
        <taxon>Bacteroidota</taxon>
        <taxon>Sphingobacteriia</taxon>
        <taxon>Sphingobacteriales</taxon>
        <taxon>Sphingobacteriaceae</taxon>
        <taxon>Mucilaginibacter</taxon>
    </lineage>
</organism>
<gene>
    <name evidence="1" type="ORF">HQ865_24580</name>
</gene>
<protein>
    <submittedName>
        <fullName evidence="1">Uncharacterized protein</fullName>
    </submittedName>
</protein>
<dbReference type="Proteomes" id="UP000505355">
    <property type="component" value="Chromosome"/>
</dbReference>
<keyword evidence="2" id="KW-1185">Reference proteome</keyword>
<evidence type="ECO:0000313" key="1">
    <source>
        <dbReference type="EMBL" id="QKJ32796.1"/>
    </source>
</evidence>
<evidence type="ECO:0000313" key="2">
    <source>
        <dbReference type="Proteomes" id="UP000505355"/>
    </source>
</evidence>